<dbReference type="EMBL" id="JH669284">
    <property type="protein sequence ID" value="KAG6464890.1"/>
    <property type="molecule type" value="Genomic_DNA"/>
</dbReference>
<reference evidence="2" key="1">
    <citation type="journal article" date="2016" name="Insect Biochem. Mol. Biol.">
        <title>Multifaceted biological insights from a draft genome sequence of the tobacco hornworm moth, Manduca sexta.</title>
        <authorList>
            <person name="Kanost M.R."/>
            <person name="Arrese E.L."/>
            <person name="Cao X."/>
            <person name="Chen Y.R."/>
            <person name="Chellapilla S."/>
            <person name="Goldsmith M.R."/>
            <person name="Grosse-Wilde E."/>
            <person name="Heckel D.G."/>
            <person name="Herndon N."/>
            <person name="Jiang H."/>
            <person name="Papanicolaou A."/>
            <person name="Qu J."/>
            <person name="Soulages J.L."/>
            <person name="Vogel H."/>
            <person name="Walters J."/>
            <person name="Waterhouse R.M."/>
            <person name="Ahn S.J."/>
            <person name="Almeida F.C."/>
            <person name="An C."/>
            <person name="Aqrawi P."/>
            <person name="Bretschneider A."/>
            <person name="Bryant W.B."/>
            <person name="Bucks S."/>
            <person name="Chao H."/>
            <person name="Chevignon G."/>
            <person name="Christen J.M."/>
            <person name="Clarke D.F."/>
            <person name="Dittmer N.T."/>
            <person name="Ferguson L.C.F."/>
            <person name="Garavelou S."/>
            <person name="Gordon K.H.J."/>
            <person name="Gunaratna R.T."/>
            <person name="Han Y."/>
            <person name="Hauser F."/>
            <person name="He Y."/>
            <person name="Heidel-Fischer H."/>
            <person name="Hirsh A."/>
            <person name="Hu Y."/>
            <person name="Jiang H."/>
            <person name="Kalra D."/>
            <person name="Klinner C."/>
            <person name="Konig C."/>
            <person name="Kovar C."/>
            <person name="Kroll A.R."/>
            <person name="Kuwar S.S."/>
            <person name="Lee S.L."/>
            <person name="Lehman R."/>
            <person name="Li K."/>
            <person name="Li Z."/>
            <person name="Liang H."/>
            <person name="Lovelace S."/>
            <person name="Lu Z."/>
            <person name="Mansfield J.H."/>
            <person name="McCulloch K.J."/>
            <person name="Mathew T."/>
            <person name="Morton B."/>
            <person name="Muzny D.M."/>
            <person name="Neunemann D."/>
            <person name="Ongeri F."/>
            <person name="Pauchet Y."/>
            <person name="Pu L.L."/>
            <person name="Pyrousis I."/>
            <person name="Rao X.J."/>
            <person name="Redding A."/>
            <person name="Roesel C."/>
            <person name="Sanchez-Gracia A."/>
            <person name="Schaack S."/>
            <person name="Shukla A."/>
            <person name="Tetreau G."/>
            <person name="Wang Y."/>
            <person name="Xiong G.H."/>
            <person name="Traut W."/>
            <person name="Walsh T.K."/>
            <person name="Worley K.C."/>
            <person name="Wu D."/>
            <person name="Wu W."/>
            <person name="Wu Y.Q."/>
            <person name="Zhang X."/>
            <person name="Zou Z."/>
            <person name="Zucker H."/>
            <person name="Briscoe A.D."/>
            <person name="Burmester T."/>
            <person name="Clem R.J."/>
            <person name="Feyereisen R."/>
            <person name="Grimmelikhuijzen C.J.P."/>
            <person name="Hamodrakas S.J."/>
            <person name="Hansson B.S."/>
            <person name="Huguet E."/>
            <person name="Jermiin L.S."/>
            <person name="Lan Q."/>
            <person name="Lehman H.K."/>
            <person name="Lorenzen M."/>
            <person name="Merzendorfer H."/>
            <person name="Michalopoulos I."/>
            <person name="Morton D.B."/>
            <person name="Muthukrishnan S."/>
            <person name="Oakeshott J.G."/>
            <person name="Palmer W."/>
            <person name="Park Y."/>
            <person name="Passarelli A.L."/>
            <person name="Rozas J."/>
            <person name="Schwartz L.M."/>
            <person name="Smith W."/>
            <person name="Southgate A."/>
            <person name="Vilcinskas A."/>
            <person name="Vogt R."/>
            <person name="Wang P."/>
            <person name="Werren J."/>
            <person name="Yu X.Q."/>
            <person name="Zhou J.J."/>
            <person name="Brown S.J."/>
            <person name="Scherer S.E."/>
            <person name="Richards S."/>
            <person name="Blissard G.W."/>
        </authorList>
    </citation>
    <scope>NUCLEOTIDE SEQUENCE</scope>
</reference>
<organism evidence="2 3">
    <name type="scientific">Manduca sexta</name>
    <name type="common">Tobacco hawkmoth</name>
    <name type="synonym">Tobacco hornworm</name>
    <dbReference type="NCBI Taxonomy" id="7130"/>
    <lineage>
        <taxon>Eukaryota</taxon>
        <taxon>Metazoa</taxon>
        <taxon>Ecdysozoa</taxon>
        <taxon>Arthropoda</taxon>
        <taxon>Hexapoda</taxon>
        <taxon>Insecta</taxon>
        <taxon>Pterygota</taxon>
        <taxon>Neoptera</taxon>
        <taxon>Endopterygota</taxon>
        <taxon>Lepidoptera</taxon>
        <taxon>Glossata</taxon>
        <taxon>Ditrysia</taxon>
        <taxon>Bombycoidea</taxon>
        <taxon>Sphingidae</taxon>
        <taxon>Sphinginae</taxon>
        <taxon>Sphingini</taxon>
        <taxon>Manduca</taxon>
    </lineage>
</organism>
<evidence type="ECO:0000313" key="2">
    <source>
        <dbReference type="EMBL" id="KAG6464890.1"/>
    </source>
</evidence>
<evidence type="ECO:0000313" key="3">
    <source>
        <dbReference type="Proteomes" id="UP000791440"/>
    </source>
</evidence>
<proteinExistence type="predicted"/>
<keyword evidence="1" id="KW-0732">Signal</keyword>
<reference evidence="2" key="2">
    <citation type="submission" date="2020-12" db="EMBL/GenBank/DDBJ databases">
        <authorList>
            <person name="Kanost M."/>
        </authorList>
    </citation>
    <scope>NUCLEOTIDE SEQUENCE</scope>
</reference>
<evidence type="ECO:0000256" key="1">
    <source>
        <dbReference type="SAM" id="SignalP"/>
    </source>
</evidence>
<name>A0A921ZWM3_MANSE</name>
<comment type="caution">
    <text evidence="2">The sequence shown here is derived from an EMBL/GenBank/DDBJ whole genome shotgun (WGS) entry which is preliminary data.</text>
</comment>
<dbReference type="AlphaFoldDB" id="A0A921ZWM3"/>
<gene>
    <name evidence="2" type="ORF">O3G_MSEX014794</name>
</gene>
<sequence length="93" mass="11125">MLYTLVILVSIYFIDCKHIVTVDKDFSKIKTNQELAQHVKEILNRLKTFKVPVHPRIRLFYELLKQGMTKYAHKTSDSLYKPDKFNLRNDNRL</sequence>
<accession>A0A921ZWM3</accession>
<protein>
    <submittedName>
        <fullName evidence="2">Uncharacterized protein</fullName>
    </submittedName>
</protein>
<keyword evidence="3" id="KW-1185">Reference proteome</keyword>
<feature type="signal peptide" evidence="1">
    <location>
        <begin position="1"/>
        <end position="16"/>
    </location>
</feature>
<dbReference type="Proteomes" id="UP000791440">
    <property type="component" value="Unassembled WGS sequence"/>
</dbReference>
<feature type="chain" id="PRO_5037265461" evidence="1">
    <location>
        <begin position="17"/>
        <end position="93"/>
    </location>
</feature>